<protein>
    <recommendedName>
        <fullName evidence="3">F-box domain-containing protein</fullName>
    </recommendedName>
</protein>
<sequence length="268" mass="30320">MSSLTSLPTELIRQICSDTDRGCILTLRLVYTVVAEKVRYPYTKLFSSIKVPFCHLSLKLLESICEVEDIASKVEEVVIGTETLEQFGVASVYYHGSGKDVVPEKKKKKKKKKKYIELVEKDEELEREDWALRVLQEALPLFPKLKTVKLEDLPGFGEGVGKCRTEPLPYKSSLDTEAGPFAVIPREDLFFPRNTRIYIYRTVFTAISTPPNSDLTFDLNMSRFTTDQPSSLDEVGMAFIPGSERRVRGITNLDICLSRCFDSVAAFP</sequence>
<gene>
    <name evidence="1" type="ORF">K469DRAFT_683973</name>
</gene>
<accession>A0A6A6D7K4</accession>
<keyword evidence="2" id="KW-1185">Reference proteome</keyword>
<dbReference type="AlphaFoldDB" id="A0A6A6D7K4"/>
<dbReference type="Proteomes" id="UP000800200">
    <property type="component" value="Unassembled WGS sequence"/>
</dbReference>
<proteinExistence type="predicted"/>
<name>A0A6A6D7K4_9PEZI</name>
<reference evidence="1" key="1">
    <citation type="journal article" date="2020" name="Stud. Mycol.">
        <title>101 Dothideomycetes genomes: a test case for predicting lifestyles and emergence of pathogens.</title>
        <authorList>
            <person name="Haridas S."/>
            <person name="Albert R."/>
            <person name="Binder M."/>
            <person name="Bloem J."/>
            <person name="Labutti K."/>
            <person name="Salamov A."/>
            <person name="Andreopoulos B."/>
            <person name="Baker S."/>
            <person name="Barry K."/>
            <person name="Bills G."/>
            <person name="Bluhm B."/>
            <person name="Cannon C."/>
            <person name="Castanera R."/>
            <person name="Culley D."/>
            <person name="Daum C."/>
            <person name="Ezra D."/>
            <person name="Gonzalez J."/>
            <person name="Henrissat B."/>
            <person name="Kuo A."/>
            <person name="Liang C."/>
            <person name="Lipzen A."/>
            <person name="Lutzoni F."/>
            <person name="Magnuson J."/>
            <person name="Mondo S."/>
            <person name="Nolan M."/>
            <person name="Ohm R."/>
            <person name="Pangilinan J."/>
            <person name="Park H.-J."/>
            <person name="Ramirez L."/>
            <person name="Alfaro M."/>
            <person name="Sun H."/>
            <person name="Tritt A."/>
            <person name="Yoshinaga Y."/>
            <person name="Zwiers L.-H."/>
            <person name="Turgeon B."/>
            <person name="Goodwin S."/>
            <person name="Spatafora J."/>
            <person name="Crous P."/>
            <person name="Grigoriev I."/>
        </authorList>
    </citation>
    <scope>NUCLEOTIDE SEQUENCE</scope>
    <source>
        <strain evidence="1">CBS 207.26</strain>
    </source>
</reference>
<evidence type="ECO:0008006" key="3">
    <source>
        <dbReference type="Google" id="ProtNLM"/>
    </source>
</evidence>
<dbReference type="OrthoDB" id="5279008at2759"/>
<dbReference type="EMBL" id="ML994735">
    <property type="protein sequence ID" value="KAF2175367.1"/>
    <property type="molecule type" value="Genomic_DNA"/>
</dbReference>
<evidence type="ECO:0000313" key="1">
    <source>
        <dbReference type="EMBL" id="KAF2175367.1"/>
    </source>
</evidence>
<organism evidence="1 2">
    <name type="scientific">Zopfia rhizophila CBS 207.26</name>
    <dbReference type="NCBI Taxonomy" id="1314779"/>
    <lineage>
        <taxon>Eukaryota</taxon>
        <taxon>Fungi</taxon>
        <taxon>Dikarya</taxon>
        <taxon>Ascomycota</taxon>
        <taxon>Pezizomycotina</taxon>
        <taxon>Dothideomycetes</taxon>
        <taxon>Dothideomycetes incertae sedis</taxon>
        <taxon>Zopfiaceae</taxon>
        <taxon>Zopfia</taxon>
    </lineage>
</organism>
<evidence type="ECO:0000313" key="2">
    <source>
        <dbReference type="Proteomes" id="UP000800200"/>
    </source>
</evidence>